<proteinExistence type="inferred from homology"/>
<dbReference type="GO" id="GO:0004553">
    <property type="term" value="F:hydrolase activity, hydrolyzing O-glycosyl compounds"/>
    <property type="evidence" value="ECO:0007669"/>
    <property type="project" value="InterPro"/>
</dbReference>
<evidence type="ECO:0000256" key="5">
    <source>
        <dbReference type="ARBA" id="ARBA00023295"/>
    </source>
</evidence>
<evidence type="ECO:0000313" key="8">
    <source>
        <dbReference type="EMBL" id="MTS51742.1"/>
    </source>
</evidence>
<dbReference type="SUPFAM" id="SSF75005">
    <property type="entry name" value="Arabinanase/levansucrase/invertase"/>
    <property type="match status" value="1"/>
</dbReference>
<organism evidence="8 9">
    <name type="scientific">Ruthenibacterium lactatiformans</name>
    <dbReference type="NCBI Taxonomy" id="1550024"/>
    <lineage>
        <taxon>Bacteria</taxon>
        <taxon>Bacillati</taxon>
        <taxon>Bacillota</taxon>
        <taxon>Clostridia</taxon>
        <taxon>Eubacteriales</taxon>
        <taxon>Oscillospiraceae</taxon>
        <taxon>Ruthenibacterium</taxon>
    </lineage>
</organism>
<dbReference type="AlphaFoldDB" id="A0A6I3Q599"/>
<dbReference type="PANTHER" id="PTHR43772:SF2">
    <property type="entry name" value="PUTATIVE (AFU_ORTHOLOGUE AFUA_2G04480)-RELATED"/>
    <property type="match status" value="1"/>
</dbReference>
<evidence type="ECO:0000313" key="9">
    <source>
        <dbReference type="Proteomes" id="UP000449193"/>
    </source>
</evidence>
<evidence type="ECO:0000256" key="2">
    <source>
        <dbReference type="ARBA" id="ARBA00022651"/>
    </source>
</evidence>
<dbReference type="InterPro" id="IPR023296">
    <property type="entry name" value="Glyco_hydro_beta-prop_sf"/>
</dbReference>
<evidence type="ECO:0000256" key="3">
    <source>
        <dbReference type="ARBA" id="ARBA00022801"/>
    </source>
</evidence>
<accession>A0A6I3Q599</accession>
<comment type="similarity">
    <text evidence="1 7">Belongs to the glycosyl hydrolase 43 family.</text>
</comment>
<keyword evidence="5 7" id="KW-0326">Glycosidase</keyword>
<dbReference type="InterPro" id="IPR052176">
    <property type="entry name" value="Glycosyl_Hydrlase_43_Enz"/>
</dbReference>
<dbReference type="Gene3D" id="2.60.120.260">
    <property type="entry name" value="Galactose-binding domain-like"/>
    <property type="match status" value="1"/>
</dbReference>
<comment type="caution">
    <text evidence="8">The sequence shown here is derived from an EMBL/GenBank/DDBJ whole genome shotgun (WGS) entry which is preliminary data.</text>
</comment>
<dbReference type="Gene3D" id="2.115.10.20">
    <property type="entry name" value="Glycosyl hydrolase domain, family 43"/>
    <property type="match status" value="1"/>
</dbReference>
<sequence length="511" mass="57693">MEEKKQSFNPCLPSYEYVPDVEPRVFGDRIYLYGSHDRFRGAEYCLNDYVCYSADVHNLAEWRYEGIIYRKEQDPRNRKRGNSLFIPKPGRFAYAKRTPGDLNPPGVHALWAPDVIRGSDGRYYLYYCLDYLPQIAVAVCNVPAGKYEYLGMVRHPDGIPLGDREGDSTQFDPGVFVDEDGRIYLYSGQALREQTKDDGTKRSQVMCLERDMLTLASEPQDLLPSAARSIGTGFEGHAFFEASSLRKVKEKYYLIYSSVNSHELCYAASDRPDGDFCFGGTLVDIGDVYLNGRTEEQAVNCLGNTHGGMECIDGQWYIFYHRQTDRTNYSRQVCAEKIFFKEDGSIGQVEITSCGLNSGPLKGEGMYPANICCCLHGKEGGVLSHPLTMQSNHPYLTQDVPDVEPEKISAGVEPVQYITSLMDGSVVGYKYFSFSGVRSLVMELRGNANGRFLLYISQRKRIYGKISVALKDARQWQTVCTKVTLPNGVHSVYFLYEGTGTVDFRSFTWEC</sequence>
<keyword evidence="2" id="KW-0858">Xylan degradation</keyword>
<dbReference type="Proteomes" id="UP000449193">
    <property type="component" value="Unassembled WGS sequence"/>
</dbReference>
<protein>
    <submittedName>
        <fullName evidence="8">Family 43 glycosylhydrolase</fullName>
    </submittedName>
</protein>
<dbReference type="GO" id="GO:0045493">
    <property type="term" value="P:xylan catabolic process"/>
    <property type="evidence" value="ECO:0007669"/>
    <property type="project" value="UniProtKB-KW"/>
</dbReference>
<dbReference type="PANTHER" id="PTHR43772">
    <property type="entry name" value="ENDO-1,4-BETA-XYLANASE"/>
    <property type="match status" value="1"/>
</dbReference>
<keyword evidence="2" id="KW-0624">Polysaccharide degradation</keyword>
<gene>
    <name evidence="8" type="ORF">GMD52_09335</name>
</gene>
<dbReference type="Pfam" id="PF04616">
    <property type="entry name" value="Glyco_hydro_43"/>
    <property type="match status" value="1"/>
</dbReference>
<dbReference type="CDD" id="cd18620">
    <property type="entry name" value="GH43_XylA-like"/>
    <property type="match status" value="1"/>
</dbReference>
<dbReference type="InterPro" id="IPR006710">
    <property type="entry name" value="Glyco_hydro_43"/>
</dbReference>
<evidence type="ECO:0000256" key="7">
    <source>
        <dbReference type="RuleBase" id="RU361187"/>
    </source>
</evidence>
<evidence type="ECO:0000256" key="4">
    <source>
        <dbReference type="ARBA" id="ARBA00023277"/>
    </source>
</evidence>
<dbReference type="EMBL" id="WMZR01000010">
    <property type="protein sequence ID" value="MTS51742.1"/>
    <property type="molecule type" value="Genomic_DNA"/>
</dbReference>
<feature type="site" description="Important for catalytic activity, responsible for pKa modulation of the active site Glu and correct orientation of both the proton donor and substrate" evidence="6">
    <location>
        <position position="172"/>
    </location>
</feature>
<name>A0A6I3Q599_9FIRM</name>
<keyword evidence="3 7" id="KW-0378">Hydrolase</keyword>
<keyword evidence="4" id="KW-0119">Carbohydrate metabolism</keyword>
<dbReference type="RefSeq" id="WP_155201312.1">
    <property type="nucleotide sequence ID" value="NZ_WMZL01000008.1"/>
</dbReference>
<reference evidence="8 9" key="1">
    <citation type="journal article" date="2019" name="Nat. Med.">
        <title>A library of human gut bacterial isolates paired with longitudinal multiomics data enables mechanistic microbiome research.</title>
        <authorList>
            <person name="Poyet M."/>
            <person name="Groussin M."/>
            <person name="Gibbons S.M."/>
            <person name="Avila-Pacheco J."/>
            <person name="Jiang X."/>
            <person name="Kearney S.M."/>
            <person name="Perrotta A.R."/>
            <person name="Berdy B."/>
            <person name="Zhao S."/>
            <person name="Lieberman T.D."/>
            <person name="Swanson P.K."/>
            <person name="Smith M."/>
            <person name="Roesemann S."/>
            <person name="Alexander J.E."/>
            <person name="Rich S.A."/>
            <person name="Livny J."/>
            <person name="Vlamakis H."/>
            <person name="Clish C."/>
            <person name="Bullock K."/>
            <person name="Deik A."/>
            <person name="Scott J."/>
            <person name="Pierce K.A."/>
            <person name="Xavier R.J."/>
            <person name="Alm E.J."/>
        </authorList>
    </citation>
    <scope>NUCLEOTIDE SEQUENCE [LARGE SCALE GENOMIC DNA]</scope>
    <source>
        <strain evidence="8 9">BIOML-A7</strain>
    </source>
</reference>
<evidence type="ECO:0000256" key="6">
    <source>
        <dbReference type="PIRSR" id="PIRSR606710-2"/>
    </source>
</evidence>
<evidence type="ECO:0000256" key="1">
    <source>
        <dbReference type="ARBA" id="ARBA00009865"/>
    </source>
</evidence>